<evidence type="ECO:0000313" key="2">
    <source>
        <dbReference type="EMBL" id="PPQ70749.1"/>
    </source>
</evidence>
<feature type="compositionally biased region" description="Polar residues" evidence="1">
    <location>
        <begin position="954"/>
        <end position="965"/>
    </location>
</feature>
<dbReference type="Proteomes" id="UP000284842">
    <property type="component" value="Unassembled WGS sequence"/>
</dbReference>
<protein>
    <recommendedName>
        <fullName evidence="4">AB hydrolase-1 domain-containing protein</fullName>
    </recommendedName>
</protein>
<feature type="compositionally biased region" description="Pro residues" evidence="1">
    <location>
        <begin position="385"/>
        <end position="395"/>
    </location>
</feature>
<feature type="region of interest" description="Disordered" evidence="1">
    <location>
        <begin position="924"/>
        <end position="978"/>
    </location>
</feature>
<sequence>MQAHCTKRLLTDTTMIRQEFIDDLVPLILDAHSNWWPRDLVTLSLVSPCWLYYSRKRLYPYPTIDSWSAARLLARTVTESPHLGSLVTGIRLQPMKDSGRRGGATAEEWEGLRQLLTLEGLKRVHIGGLLSIEAERFIPMIGDGESVEELEVDGSLLWEGLSKTPSLVWSDNVAFQFPNLQKLRLRCIELEIEESSIRYESPIQSLVVDEVSLTGGHLVDILSCSENVDSVEIWTRDSATFDEEVGLVVGSCRLRRLSYQVKQARYLGENILGGEWKDWDGLKVMELDGILLDLAGLQDLEKNGKNIEELTIKGRFIRIKTPPRTPDDNAAESDSFHFPVVVAAPVSGVETMDALVDGMNGGDSSSSRSFTRSRFNHIPNHHPLYQPPLPIPPPGVVLGGGKVRRQHRKPQITPDSSDDDDPLPTPTPRNGRKTTRPSSARSSNIKQQPQDSYFPSISDKESTRPRTSPSTPPISLEYRKSVVPSISEIIQSHPELQSKSRPPTSSLYSSSLHGHPTLREEVESEPEPLTNEEAAELLSRSSIDSVADEVQRTIRNQPAPRQRSPYPPSSASAFIKRQSTISDNASSIYSPRSDPGAASIYSVSAPSSYLPPSSPLEMPSFLSSMSKPPSPSQAVAQYLRSARLTTLLRLTRSPHAAPDNPLTVSLSDLGCSTGYPVVVFLGLGCVRHIMGLYDEMADCMGLRIITIDRWGLGRTEPRPKSSKGIIQWASVVEEVLDLLHIDQCSVMAHSAGAPYALSFANKLPHRIRGDVCLLAPWVGGSESSKNIPVSCTSNPADGLIGGYKWLKYVPNSILKTAQAAEWKIQAWMIGKPPTIAYEGIGYTAPPIAKSLSSESSPRPSQNLGADVKPRPSIGSSTFSDYDDLRDFDGRFESRSTLGIRSQTNPEGVYVTKRKTSRGILEILKGSPTVSPQHPQDKEKPPSSKRLKGLRSMGSLKSKSSRATLSRKSEPPSPQLPPPLHIDIGLGLENMAFTTSPRDMSTYNLPAVTPSPYVNGGVGPQPRASGRRSISFTSSKAATSIPSSPSPSAFATSFTHSVGGHPNHQAALGNALIAASHAESSKGTHSDLLQILNHENHSWGFSYAAYPHKVRVWYGDKDEKIAENAVRWMERTMGPDKCLVKVVKGADHGLMYRSSAVVDVLELILSSWREDRLNQPFASLR</sequence>
<feature type="region of interest" description="Disordered" evidence="1">
    <location>
        <begin position="492"/>
        <end position="543"/>
    </location>
</feature>
<feature type="region of interest" description="Disordered" evidence="1">
    <location>
        <begin position="849"/>
        <end position="881"/>
    </location>
</feature>
<dbReference type="AlphaFoldDB" id="A0A409VWX4"/>
<comment type="caution">
    <text evidence="2">The sequence shown here is derived from an EMBL/GenBank/DDBJ whole genome shotgun (WGS) entry which is preliminary data.</text>
</comment>
<gene>
    <name evidence="2" type="ORF">CVT24_000860</name>
</gene>
<feature type="region of interest" description="Disordered" evidence="1">
    <location>
        <begin position="355"/>
        <end position="479"/>
    </location>
</feature>
<evidence type="ECO:0000313" key="3">
    <source>
        <dbReference type="Proteomes" id="UP000284842"/>
    </source>
</evidence>
<evidence type="ECO:0008006" key="4">
    <source>
        <dbReference type="Google" id="ProtNLM"/>
    </source>
</evidence>
<evidence type="ECO:0000256" key="1">
    <source>
        <dbReference type="SAM" id="MobiDB-lite"/>
    </source>
</evidence>
<feature type="compositionally biased region" description="Low complexity" evidence="1">
    <location>
        <begin position="364"/>
        <end position="373"/>
    </location>
</feature>
<reference evidence="2 3" key="1">
    <citation type="journal article" date="2018" name="Evol. Lett.">
        <title>Horizontal gene cluster transfer increased hallucinogenic mushroom diversity.</title>
        <authorList>
            <person name="Reynolds H.T."/>
            <person name="Vijayakumar V."/>
            <person name="Gluck-Thaler E."/>
            <person name="Korotkin H.B."/>
            <person name="Matheny P.B."/>
            <person name="Slot J.C."/>
        </authorList>
    </citation>
    <scope>NUCLEOTIDE SEQUENCE [LARGE SCALE GENOMIC DNA]</scope>
    <source>
        <strain evidence="2 3">2629</strain>
    </source>
</reference>
<dbReference type="PANTHER" id="PTHR43433">
    <property type="entry name" value="HYDROLASE, ALPHA/BETA FOLD FAMILY PROTEIN"/>
    <property type="match status" value="1"/>
</dbReference>
<accession>A0A409VWX4</accession>
<dbReference type="InParanoid" id="A0A409VWX4"/>
<keyword evidence="3" id="KW-1185">Reference proteome</keyword>
<dbReference type="InterPro" id="IPR050471">
    <property type="entry name" value="AB_hydrolase"/>
</dbReference>
<feature type="compositionally biased region" description="Low complexity" evidence="1">
    <location>
        <begin position="850"/>
        <end position="860"/>
    </location>
</feature>
<dbReference type="SUPFAM" id="SSF53474">
    <property type="entry name" value="alpha/beta-Hydrolases"/>
    <property type="match status" value="1"/>
</dbReference>
<dbReference type="EMBL" id="NHTK01005942">
    <property type="protein sequence ID" value="PPQ70749.1"/>
    <property type="molecule type" value="Genomic_DNA"/>
</dbReference>
<name>A0A409VWX4_9AGAR</name>
<feature type="compositionally biased region" description="Polar residues" evidence="1">
    <location>
        <begin position="436"/>
        <end position="455"/>
    </location>
</feature>
<dbReference type="STRING" id="181874.A0A409VWX4"/>
<dbReference type="Gene3D" id="3.40.50.1820">
    <property type="entry name" value="alpha/beta hydrolase"/>
    <property type="match status" value="1"/>
</dbReference>
<dbReference type="InterPro" id="IPR029058">
    <property type="entry name" value="AB_hydrolase_fold"/>
</dbReference>
<organism evidence="2 3">
    <name type="scientific">Panaeolus cyanescens</name>
    <dbReference type="NCBI Taxonomy" id="181874"/>
    <lineage>
        <taxon>Eukaryota</taxon>
        <taxon>Fungi</taxon>
        <taxon>Dikarya</taxon>
        <taxon>Basidiomycota</taxon>
        <taxon>Agaricomycotina</taxon>
        <taxon>Agaricomycetes</taxon>
        <taxon>Agaricomycetidae</taxon>
        <taxon>Agaricales</taxon>
        <taxon>Agaricineae</taxon>
        <taxon>Galeropsidaceae</taxon>
        <taxon>Panaeolus</taxon>
    </lineage>
</organism>
<dbReference type="PANTHER" id="PTHR43433:SF10">
    <property type="entry name" value="AB HYDROLASE-1 DOMAIN-CONTAINING PROTEIN"/>
    <property type="match status" value="1"/>
</dbReference>
<dbReference type="OrthoDB" id="435520at2759"/>
<proteinExistence type="predicted"/>
<feature type="compositionally biased region" description="Low complexity" evidence="1">
    <location>
        <begin position="499"/>
        <end position="512"/>
    </location>
</feature>